<dbReference type="EMBL" id="GBRH01205434">
    <property type="protein sequence ID" value="JAD92461.1"/>
    <property type="molecule type" value="Transcribed_RNA"/>
</dbReference>
<proteinExistence type="predicted"/>
<reference evidence="2" key="1">
    <citation type="submission" date="2014-09" db="EMBL/GenBank/DDBJ databases">
        <authorList>
            <person name="Magalhaes I.L.F."/>
            <person name="Oliveira U."/>
            <person name="Santos F.R."/>
            <person name="Vidigal T.H.D.A."/>
            <person name="Brescovit A.D."/>
            <person name="Santos A.J."/>
        </authorList>
    </citation>
    <scope>NUCLEOTIDE SEQUENCE</scope>
    <source>
        <tissue evidence="2">Shoot tissue taken approximately 20 cm above the soil surface</tissue>
    </source>
</reference>
<feature type="compositionally biased region" description="Basic and acidic residues" evidence="1">
    <location>
        <begin position="44"/>
        <end position="58"/>
    </location>
</feature>
<feature type="compositionally biased region" description="Low complexity" evidence="1">
    <location>
        <begin position="28"/>
        <end position="37"/>
    </location>
</feature>
<reference evidence="2" key="2">
    <citation type="journal article" date="2015" name="Data Brief">
        <title>Shoot transcriptome of the giant reed, Arundo donax.</title>
        <authorList>
            <person name="Barrero R.A."/>
            <person name="Guerrero F.D."/>
            <person name="Moolhuijzen P."/>
            <person name="Goolsby J.A."/>
            <person name="Tidwell J."/>
            <person name="Bellgard S.E."/>
            <person name="Bellgard M.I."/>
        </authorList>
    </citation>
    <scope>NUCLEOTIDE SEQUENCE</scope>
    <source>
        <tissue evidence="2">Shoot tissue taken approximately 20 cm above the soil surface</tissue>
    </source>
</reference>
<evidence type="ECO:0000313" key="2">
    <source>
        <dbReference type="EMBL" id="JAD92461.1"/>
    </source>
</evidence>
<dbReference type="AlphaFoldDB" id="A0A0A9DXE6"/>
<keyword evidence="2" id="KW-0346">Stress response</keyword>
<feature type="region of interest" description="Disordered" evidence="1">
    <location>
        <begin position="70"/>
        <end position="108"/>
    </location>
</feature>
<organism evidence="2">
    <name type="scientific">Arundo donax</name>
    <name type="common">Giant reed</name>
    <name type="synonym">Donax arundinaceus</name>
    <dbReference type="NCBI Taxonomy" id="35708"/>
    <lineage>
        <taxon>Eukaryota</taxon>
        <taxon>Viridiplantae</taxon>
        <taxon>Streptophyta</taxon>
        <taxon>Embryophyta</taxon>
        <taxon>Tracheophyta</taxon>
        <taxon>Spermatophyta</taxon>
        <taxon>Magnoliopsida</taxon>
        <taxon>Liliopsida</taxon>
        <taxon>Poales</taxon>
        <taxon>Poaceae</taxon>
        <taxon>PACMAD clade</taxon>
        <taxon>Arundinoideae</taxon>
        <taxon>Arundineae</taxon>
        <taxon>Arundo</taxon>
    </lineage>
</organism>
<evidence type="ECO:0000256" key="1">
    <source>
        <dbReference type="SAM" id="MobiDB-lite"/>
    </source>
</evidence>
<sequence>MALELLQAHRDESLHHQFNMRGRRTSSTERPSSTWRSMSQPSDPVKDASRKAKQKAADIQHELEEFRAAEQDAALGTARPHDLVAHGAKKSGASQEGVKTNKGKILVS</sequence>
<accession>A0A0A9DXE6</accession>
<name>A0A0A9DXE6_ARUDO</name>
<protein>
    <submittedName>
        <fullName evidence="2">Heat shock protein binding protein</fullName>
    </submittedName>
</protein>
<feature type="region of interest" description="Disordered" evidence="1">
    <location>
        <begin position="1"/>
        <end position="58"/>
    </location>
</feature>